<dbReference type="Proteomes" id="UP000005408">
    <property type="component" value="Unassembled WGS sequence"/>
</dbReference>
<keyword evidence="2" id="KW-0964">Secreted</keyword>
<dbReference type="InterPro" id="IPR050525">
    <property type="entry name" value="ECM_Assembly_Org"/>
</dbReference>
<feature type="compositionally biased region" description="Low complexity" evidence="6">
    <location>
        <begin position="271"/>
        <end position="303"/>
    </location>
</feature>
<comment type="subcellular location">
    <subcellularLocation>
        <location evidence="1">Secreted</location>
    </subcellularLocation>
</comment>
<protein>
    <recommendedName>
        <fullName evidence="8">VWFA domain-containing protein</fullName>
    </recommendedName>
</protein>
<evidence type="ECO:0000256" key="6">
    <source>
        <dbReference type="SAM" id="MobiDB-lite"/>
    </source>
</evidence>
<keyword evidence="5" id="KW-0325">Glycoprotein</keyword>
<keyword evidence="3 7" id="KW-0732">Signal</keyword>
<evidence type="ECO:0000313" key="9">
    <source>
        <dbReference type="EnsemblMetazoa" id="G26037.6:cds"/>
    </source>
</evidence>
<dbReference type="SUPFAM" id="SSF53300">
    <property type="entry name" value="vWA-like"/>
    <property type="match status" value="1"/>
</dbReference>
<keyword evidence="4" id="KW-0677">Repeat</keyword>
<dbReference type="InterPro" id="IPR002035">
    <property type="entry name" value="VWF_A"/>
</dbReference>
<organism evidence="9 10">
    <name type="scientific">Magallana gigas</name>
    <name type="common">Pacific oyster</name>
    <name type="synonym">Crassostrea gigas</name>
    <dbReference type="NCBI Taxonomy" id="29159"/>
    <lineage>
        <taxon>Eukaryota</taxon>
        <taxon>Metazoa</taxon>
        <taxon>Spiralia</taxon>
        <taxon>Lophotrochozoa</taxon>
        <taxon>Mollusca</taxon>
        <taxon>Bivalvia</taxon>
        <taxon>Autobranchia</taxon>
        <taxon>Pteriomorphia</taxon>
        <taxon>Ostreida</taxon>
        <taxon>Ostreoidea</taxon>
        <taxon>Ostreidae</taxon>
        <taxon>Magallana</taxon>
    </lineage>
</organism>
<dbReference type="OrthoDB" id="6132182at2759"/>
<feature type="chain" id="PRO_5042431496" description="VWFA domain-containing protein" evidence="7">
    <location>
        <begin position="23"/>
        <end position="396"/>
    </location>
</feature>
<reference evidence="9" key="1">
    <citation type="submission" date="2022-08" db="UniProtKB">
        <authorList>
            <consortium name="EnsemblMetazoa"/>
        </authorList>
    </citation>
    <scope>IDENTIFICATION</scope>
    <source>
        <strain evidence="9">05x7-T-G4-1.051#20</strain>
    </source>
</reference>
<accession>A0A8W8L052</accession>
<feature type="region of interest" description="Disordered" evidence="6">
    <location>
        <begin position="266"/>
        <end position="303"/>
    </location>
</feature>
<dbReference type="PANTHER" id="PTHR24020:SF87">
    <property type="entry name" value="COLLAGEN ALPHA-1(VI) CHAIN-LIKE"/>
    <property type="match status" value="1"/>
</dbReference>
<evidence type="ECO:0000256" key="7">
    <source>
        <dbReference type="SAM" id="SignalP"/>
    </source>
</evidence>
<evidence type="ECO:0000256" key="1">
    <source>
        <dbReference type="ARBA" id="ARBA00004613"/>
    </source>
</evidence>
<keyword evidence="10" id="KW-1185">Reference proteome</keyword>
<feature type="signal peptide" evidence="7">
    <location>
        <begin position="1"/>
        <end position="22"/>
    </location>
</feature>
<evidence type="ECO:0000259" key="8">
    <source>
        <dbReference type="PROSITE" id="PS50234"/>
    </source>
</evidence>
<dbReference type="FunFam" id="3.40.50.410:FF:000004">
    <property type="entry name" value="collagen alpha-6(VI) chain"/>
    <property type="match status" value="1"/>
</dbReference>
<dbReference type="EnsemblMetazoa" id="G26037.5">
    <property type="protein sequence ID" value="G26037.5:cds"/>
    <property type="gene ID" value="G26037"/>
</dbReference>
<dbReference type="GO" id="GO:0005576">
    <property type="term" value="C:extracellular region"/>
    <property type="evidence" value="ECO:0007669"/>
    <property type="project" value="UniProtKB-SubCell"/>
</dbReference>
<dbReference type="AlphaFoldDB" id="A0A8W8L052"/>
<dbReference type="CDD" id="cd01472">
    <property type="entry name" value="vWA_collagen"/>
    <property type="match status" value="1"/>
</dbReference>
<dbReference type="InterPro" id="IPR036465">
    <property type="entry name" value="vWFA_dom_sf"/>
</dbReference>
<dbReference type="Gene3D" id="3.40.50.410">
    <property type="entry name" value="von Willebrand factor, type A domain"/>
    <property type="match status" value="1"/>
</dbReference>
<dbReference type="SMART" id="SM00327">
    <property type="entry name" value="VWA"/>
    <property type="match status" value="1"/>
</dbReference>
<evidence type="ECO:0000256" key="4">
    <source>
        <dbReference type="ARBA" id="ARBA00022737"/>
    </source>
</evidence>
<evidence type="ECO:0000256" key="2">
    <source>
        <dbReference type="ARBA" id="ARBA00022525"/>
    </source>
</evidence>
<dbReference type="EnsemblMetazoa" id="G26037.6">
    <property type="protein sequence ID" value="G26037.6:cds"/>
    <property type="gene ID" value="G26037"/>
</dbReference>
<feature type="domain" description="VWFA" evidence="8">
    <location>
        <begin position="41"/>
        <end position="217"/>
    </location>
</feature>
<dbReference type="PANTHER" id="PTHR24020">
    <property type="entry name" value="COLLAGEN ALPHA"/>
    <property type="match status" value="1"/>
</dbReference>
<dbReference type="PROSITE" id="PS50234">
    <property type="entry name" value="VWFA"/>
    <property type="match status" value="1"/>
</dbReference>
<sequence>MMKRPHFGILLVTSLYVTGCTCFLVDNLRRPPSEGCNSKLDIVFLLDSSSSEGPANFKKQVQFVENFVNQFNVGPDAAQFSVVTFSTTVHNEFYLNTHSTVSGVVRGIHKVIYHTGQTYTDKALNHAHRVSFKPQHGGRPDAEKIVIVLTDGISADPTHTRIQAKALNASGVEVIAVGIGSSVSNTELNAIASDSSHVFKVQDFDILNSIQNLLTNVTCHQADLLCIDKVDNCFQFPSTYCFAPYEAWAKTNCPHFCGYCNGGSPTPPKTSPTTPTTTKLTTTKPPTTTTKLTTTRPPTTTTKLTTTTTATIPTTLTTSGSPNTTVCPTCDENLTCVWDQRCGLDEVCMVRSVSGRQFSTHCIRKDDCEIMKDFVQSNGEIFCCHDRACLKTYLGI</sequence>
<name>A0A8W8L052_MAGGI</name>
<evidence type="ECO:0000256" key="5">
    <source>
        <dbReference type="ARBA" id="ARBA00023180"/>
    </source>
</evidence>
<dbReference type="PRINTS" id="PR00453">
    <property type="entry name" value="VWFADOMAIN"/>
</dbReference>
<proteinExistence type="predicted"/>
<dbReference type="OMA" id="SNMEESQ"/>
<evidence type="ECO:0000313" key="10">
    <source>
        <dbReference type="Proteomes" id="UP000005408"/>
    </source>
</evidence>
<dbReference type="Pfam" id="PF00092">
    <property type="entry name" value="VWA"/>
    <property type="match status" value="1"/>
</dbReference>
<evidence type="ECO:0000256" key="3">
    <source>
        <dbReference type="ARBA" id="ARBA00022729"/>
    </source>
</evidence>